<feature type="transmembrane region" description="Helical" evidence="1">
    <location>
        <begin position="199"/>
        <end position="223"/>
    </location>
</feature>
<evidence type="ECO:0000313" key="4">
    <source>
        <dbReference type="WormBase" id="ZK262.11"/>
    </source>
</evidence>
<feature type="transmembrane region" description="Helical" evidence="1">
    <location>
        <begin position="97"/>
        <end position="119"/>
    </location>
</feature>
<sequence>MNTTCTPNFNYYDSPQFLSTGMHIASVIITPVHLLGLYCIIYKTPLQMAAVKWYLLQMHVSVMALDYSVTVVGIPYVLATRIAGFSLGLLQYSSYSFLLAIFVMIACLQFVTLGITGIFENRFRIICKFSWVPLWKKFITPGFLPGQYIVYPSFLLLGIPFIPDQKTALQDIFKTLPCLPREIYEADIYVIADDMTYHVMAISMGLSGAIGQIIFFNGCLIYSSLEQLKAKTMSQKTFQMQKQFLTAVVVQAASPMICLIIPLIYFTIAHLVGYYNQGIINCLLINVSIHGLISTTALVTLHKPYRTAVRSMISKLPEPRRPKVSQLSTLSRSTVVVL</sequence>
<dbReference type="InterPro" id="IPR019422">
    <property type="entry name" value="7TM_GPCR_serpentine_rcpt_Srh"/>
</dbReference>
<dbReference type="Bgee" id="WBGene00005419">
    <property type="expression patterns" value="Expressed in larva"/>
</dbReference>
<keyword evidence="2" id="KW-0675">Receptor</keyword>
<gene>
    <name evidence="2 4" type="primary">srh-209</name>
    <name evidence="2" type="ORF">CELE_ZK262.11</name>
    <name evidence="4" type="ORF">ZK262.11</name>
</gene>
<dbReference type="EMBL" id="BX284605">
    <property type="protein sequence ID" value="CAB16552.2"/>
    <property type="molecule type" value="Genomic_DNA"/>
</dbReference>
<evidence type="ECO:0000313" key="2">
    <source>
        <dbReference type="EMBL" id="CAB16552.2"/>
    </source>
</evidence>
<reference evidence="2 3" key="1">
    <citation type="journal article" date="1998" name="Science">
        <title>Genome sequence of the nematode C. elegans: a platform for investigating biology.</title>
        <authorList>
            <consortium name="The C. elegans sequencing consortium"/>
            <person name="Sulson J.E."/>
            <person name="Waterston R."/>
        </authorList>
    </citation>
    <scope>NUCLEOTIDE SEQUENCE [LARGE SCALE GENOMIC DNA]</scope>
    <source>
        <strain evidence="2 3">Bristol N2</strain>
    </source>
</reference>
<accession>Q9XTR2</accession>
<keyword evidence="1" id="KW-1133">Transmembrane helix</keyword>
<keyword evidence="3" id="KW-1185">Reference proteome</keyword>
<feature type="transmembrane region" description="Helical" evidence="1">
    <location>
        <begin position="139"/>
        <end position="162"/>
    </location>
</feature>
<protein>
    <submittedName>
        <fullName evidence="2">Serpentine Receptor, class H</fullName>
    </submittedName>
</protein>
<organism evidence="2 3">
    <name type="scientific">Caenorhabditis elegans</name>
    <dbReference type="NCBI Taxonomy" id="6239"/>
    <lineage>
        <taxon>Eukaryota</taxon>
        <taxon>Metazoa</taxon>
        <taxon>Ecdysozoa</taxon>
        <taxon>Nematoda</taxon>
        <taxon>Chromadorea</taxon>
        <taxon>Rhabditida</taxon>
        <taxon>Rhabditina</taxon>
        <taxon>Rhabditomorpha</taxon>
        <taxon>Rhabditoidea</taxon>
        <taxon>Rhabditidae</taxon>
        <taxon>Peloderinae</taxon>
        <taxon>Caenorhabditis</taxon>
    </lineage>
</organism>
<dbReference type="RefSeq" id="NP_507600.2">
    <property type="nucleotide sequence ID" value="NM_075199.3"/>
</dbReference>
<dbReference type="FunCoup" id="Q9XTR2">
    <property type="interactions" value="3"/>
</dbReference>
<dbReference type="OMA" id="NSHIWVI"/>
<evidence type="ECO:0000313" key="3">
    <source>
        <dbReference type="Proteomes" id="UP000001940"/>
    </source>
</evidence>
<dbReference type="PIR" id="T27805">
    <property type="entry name" value="T27805"/>
</dbReference>
<dbReference type="KEGG" id="cel:CELE_ZK262.11"/>
<name>Q9XTR2_CAEEL</name>
<dbReference type="GeneID" id="191273"/>
<dbReference type="PANTHER" id="PTHR46891">
    <property type="entry name" value="SERPENTINE RECEPTOR, CLASS H-RELATED"/>
    <property type="match status" value="1"/>
</dbReference>
<feature type="transmembrane region" description="Helical" evidence="1">
    <location>
        <begin position="20"/>
        <end position="41"/>
    </location>
</feature>
<feature type="transmembrane region" description="Helical" evidence="1">
    <location>
        <begin position="53"/>
        <end position="77"/>
    </location>
</feature>
<dbReference type="Pfam" id="PF10318">
    <property type="entry name" value="7TM_GPCR_Srh"/>
    <property type="match status" value="1"/>
</dbReference>
<dbReference type="PaxDb" id="6239-ZK262.11"/>
<dbReference type="InParanoid" id="Q9XTR2"/>
<feature type="transmembrane region" description="Helical" evidence="1">
    <location>
        <begin position="244"/>
        <end position="266"/>
    </location>
</feature>
<proteinExistence type="predicted"/>
<dbReference type="HOGENOM" id="CLU_042960_1_1_1"/>
<dbReference type="WormBase" id="ZK262.11">
    <property type="protein sequence ID" value="CE36074"/>
    <property type="gene ID" value="WBGene00005419"/>
    <property type="gene designation" value="srh-209"/>
</dbReference>
<dbReference type="AlphaFoldDB" id="Q9XTR2"/>
<keyword evidence="1" id="KW-0812">Transmembrane</keyword>
<evidence type="ECO:0000256" key="1">
    <source>
        <dbReference type="SAM" id="Phobius"/>
    </source>
</evidence>
<feature type="transmembrane region" description="Helical" evidence="1">
    <location>
        <begin position="278"/>
        <end position="301"/>
    </location>
</feature>
<dbReference type="CTD" id="191273"/>
<dbReference type="Proteomes" id="UP000001940">
    <property type="component" value="Chromosome V"/>
</dbReference>
<dbReference type="PhylomeDB" id="Q9XTR2"/>
<dbReference type="AGR" id="WB:WBGene00005419"/>
<dbReference type="UCSC" id="ZK262.11">
    <property type="organism name" value="c. elegans"/>
</dbReference>
<keyword evidence="1" id="KW-0472">Membrane</keyword>